<protein>
    <submittedName>
        <fullName evidence="2">52 kD repressor of inhibitor of protein kinase</fullName>
    </submittedName>
</protein>
<accession>A0A131YHV3</accession>
<dbReference type="GO" id="GO:0000976">
    <property type="term" value="F:transcription cis-regulatory region binding"/>
    <property type="evidence" value="ECO:0007669"/>
    <property type="project" value="InterPro"/>
</dbReference>
<dbReference type="SUPFAM" id="SSF46785">
    <property type="entry name" value="Winged helix' DNA-binding domain"/>
    <property type="match status" value="1"/>
</dbReference>
<dbReference type="InterPro" id="IPR036388">
    <property type="entry name" value="WH-like_DNA-bd_sf"/>
</dbReference>
<reference evidence="2" key="1">
    <citation type="journal article" date="2016" name="Ticks Tick Borne Dis.">
        <title>De novo assembly and annotation of the salivary gland transcriptome of Rhipicephalus appendiculatus male and female ticks during blood feeding.</title>
        <authorList>
            <person name="de Castro M.H."/>
            <person name="de Klerk D."/>
            <person name="Pienaar R."/>
            <person name="Latif A.A."/>
            <person name="Rees D.J."/>
            <person name="Mans B.J."/>
        </authorList>
    </citation>
    <scope>NUCLEOTIDE SEQUENCE</scope>
    <source>
        <tissue evidence="2">Salivary glands</tissue>
    </source>
</reference>
<organism evidence="2">
    <name type="scientific">Rhipicephalus appendiculatus</name>
    <name type="common">Brown ear tick</name>
    <dbReference type="NCBI Taxonomy" id="34631"/>
    <lineage>
        <taxon>Eukaryota</taxon>
        <taxon>Metazoa</taxon>
        <taxon>Ecdysozoa</taxon>
        <taxon>Arthropoda</taxon>
        <taxon>Chelicerata</taxon>
        <taxon>Arachnida</taxon>
        <taxon>Acari</taxon>
        <taxon>Parasitiformes</taxon>
        <taxon>Ixodida</taxon>
        <taxon>Ixodoidea</taxon>
        <taxon>Ixodidae</taxon>
        <taxon>Rhipicephalinae</taxon>
        <taxon>Rhipicephalus</taxon>
        <taxon>Rhipicephalus</taxon>
    </lineage>
</organism>
<dbReference type="InterPro" id="IPR036390">
    <property type="entry name" value="WH_DNA-bd_sf"/>
</dbReference>
<dbReference type="Gene3D" id="1.10.10.10">
    <property type="entry name" value="Winged helix-like DNA-binding domain superfamily/Winged helix DNA-binding domain"/>
    <property type="match status" value="1"/>
</dbReference>
<feature type="domain" description="IRF tryptophan pentad repeat" evidence="1">
    <location>
        <begin position="6"/>
        <end position="102"/>
    </location>
</feature>
<keyword evidence="2" id="KW-0808">Transferase</keyword>
<dbReference type="PROSITE" id="PS51507">
    <property type="entry name" value="IRF_2"/>
    <property type="match status" value="1"/>
</dbReference>
<evidence type="ECO:0000259" key="1">
    <source>
        <dbReference type="PROSITE" id="PS51507"/>
    </source>
</evidence>
<keyword evidence="2" id="KW-0418">Kinase</keyword>
<dbReference type="AlphaFoldDB" id="A0A131YHV3"/>
<sequence>MPRRFTGKLFQFLFRHLELGTFGERLRWLDRESGIFQLLWKHGNGSSVTPTEDFALFLNTCSSTSTWIRRFQNPRSGASASCHLPQTPLTRVQGRALQLPQF</sequence>
<dbReference type="EMBL" id="GEDV01010881">
    <property type="protein sequence ID" value="JAP77676.1"/>
    <property type="molecule type" value="Transcribed_RNA"/>
</dbReference>
<dbReference type="GO" id="GO:0016301">
    <property type="term" value="F:kinase activity"/>
    <property type="evidence" value="ECO:0007669"/>
    <property type="project" value="UniProtKB-KW"/>
</dbReference>
<evidence type="ECO:0000313" key="2">
    <source>
        <dbReference type="EMBL" id="JAP77676.1"/>
    </source>
</evidence>
<name>A0A131YHV3_RHIAP</name>
<proteinExistence type="predicted"/>
<dbReference type="InterPro" id="IPR001346">
    <property type="entry name" value="Interferon_reg_fact_DNA-bd_dom"/>
</dbReference>